<protein>
    <submittedName>
        <fullName evidence="1">Uncharacterized protein</fullName>
    </submittedName>
</protein>
<dbReference type="RefSeq" id="XP_005713979.1">
    <property type="nucleotide sequence ID" value="XM_005713922.1"/>
</dbReference>
<name>R7Q9K4_CHOCR</name>
<gene>
    <name evidence="1" type="ORF">CHC_T00002670001</name>
</gene>
<dbReference type="EMBL" id="HG001675">
    <property type="protein sequence ID" value="CDF34160.1"/>
    <property type="molecule type" value="Genomic_DNA"/>
</dbReference>
<organism evidence="1 2">
    <name type="scientific">Chondrus crispus</name>
    <name type="common">Carrageen Irish moss</name>
    <name type="synonym">Polymorpha crispa</name>
    <dbReference type="NCBI Taxonomy" id="2769"/>
    <lineage>
        <taxon>Eukaryota</taxon>
        <taxon>Rhodophyta</taxon>
        <taxon>Florideophyceae</taxon>
        <taxon>Rhodymeniophycidae</taxon>
        <taxon>Gigartinales</taxon>
        <taxon>Gigartinaceae</taxon>
        <taxon>Chondrus</taxon>
    </lineage>
</organism>
<proteinExistence type="predicted"/>
<dbReference type="KEGG" id="ccp:CHC_T00002670001"/>
<keyword evidence="2" id="KW-1185">Reference proteome</keyword>
<sequence length="40" mass="4420">MSVHIVVFLINKTTFVHSCSESIIGEKLSKRGATSARIQM</sequence>
<reference evidence="2" key="1">
    <citation type="journal article" date="2013" name="Proc. Natl. Acad. Sci. U.S.A.">
        <title>Genome structure and metabolic features in the red seaweed Chondrus crispus shed light on evolution of the Archaeplastida.</title>
        <authorList>
            <person name="Collen J."/>
            <person name="Porcel B."/>
            <person name="Carre W."/>
            <person name="Ball S.G."/>
            <person name="Chaparro C."/>
            <person name="Tonon T."/>
            <person name="Barbeyron T."/>
            <person name="Michel G."/>
            <person name="Noel B."/>
            <person name="Valentin K."/>
            <person name="Elias M."/>
            <person name="Artiguenave F."/>
            <person name="Arun A."/>
            <person name="Aury J.M."/>
            <person name="Barbosa-Neto J.F."/>
            <person name="Bothwell J.H."/>
            <person name="Bouget F.Y."/>
            <person name="Brillet L."/>
            <person name="Cabello-Hurtado F."/>
            <person name="Capella-Gutierrez S."/>
            <person name="Charrier B."/>
            <person name="Cladiere L."/>
            <person name="Cock J.M."/>
            <person name="Coelho S.M."/>
            <person name="Colleoni C."/>
            <person name="Czjzek M."/>
            <person name="Da Silva C."/>
            <person name="Delage L."/>
            <person name="Denoeud F."/>
            <person name="Deschamps P."/>
            <person name="Dittami S.M."/>
            <person name="Gabaldon T."/>
            <person name="Gachon C.M."/>
            <person name="Groisillier A."/>
            <person name="Herve C."/>
            <person name="Jabbari K."/>
            <person name="Katinka M."/>
            <person name="Kloareg B."/>
            <person name="Kowalczyk N."/>
            <person name="Labadie K."/>
            <person name="Leblanc C."/>
            <person name="Lopez P.J."/>
            <person name="McLachlan D.H."/>
            <person name="Meslet-Cladiere L."/>
            <person name="Moustafa A."/>
            <person name="Nehr Z."/>
            <person name="Nyvall Collen P."/>
            <person name="Panaud O."/>
            <person name="Partensky F."/>
            <person name="Poulain J."/>
            <person name="Rensing S.A."/>
            <person name="Rousvoal S."/>
            <person name="Samson G."/>
            <person name="Symeonidi A."/>
            <person name="Weissenbach J."/>
            <person name="Zambounis A."/>
            <person name="Wincker P."/>
            <person name="Boyen C."/>
        </authorList>
    </citation>
    <scope>NUCLEOTIDE SEQUENCE [LARGE SCALE GENOMIC DNA]</scope>
    <source>
        <strain evidence="2">cv. Stackhouse</strain>
    </source>
</reference>
<accession>R7Q9K4</accession>
<dbReference type="Gramene" id="CDF34160">
    <property type="protein sequence ID" value="CDF34160"/>
    <property type="gene ID" value="CHC_T00002670001"/>
</dbReference>
<dbReference type="GeneID" id="17321707"/>
<evidence type="ECO:0000313" key="2">
    <source>
        <dbReference type="Proteomes" id="UP000012073"/>
    </source>
</evidence>
<dbReference type="AlphaFoldDB" id="R7Q9K4"/>
<evidence type="ECO:0000313" key="1">
    <source>
        <dbReference type="EMBL" id="CDF34160.1"/>
    </source>
</evidence>
<dbReference type="Proteomes" id="UP000012073">
    <property type="component" value="Unassembled WGS sequence"/>
</dbReference>